<sequence>MKRSKIIVLMIALVVSIMLIQPIDADIMLPGTKGIHRYVMINNTDEFPDVVFVGYIRGPVIQCENPYLIDTDECLTQFYKANELTIYAVEREYFDVSGLENIDFEKETDHPGYTFDLNVDWDMVAVTNPLNEETRYYSIAGFNNNSLILYESKRISTYVGDIKRVKTFEEPEITDMILTLNSSLPEQNEGSIVVDTTEDVVIKDAIIENRDTKQNASASDKQSSNERSFSDILIHFFNRLFSSA</sequence>
<gene>
    <name evidence="1" type="ORF">SAMN04488696_0795</name>
</gene>
<protein>
    <submittedName>
        <fullName evidence="1">Uncharacterized protein</fullName>
    </submittedName>
</protein>
<proteinExistence type="predicted"/>
<organism evidence="1 2">
    <name type="scientific">Methanolobus profundi</name>
    <dbReference type="NCBI Taxonomy" id="487685"/>
    <lineage>
        <taxon>Archaea</taxon>
        <taxon>Methanobacteriati</taxon>
        <taxon>Methanobacteriota</taxon>
        <taxon>Stenosarchaea group</taxon>
        <taxon>Methanomicrobia</taxon>
        <taxon>Methanosarcinales</taxon>
        <taxon>Methanosarcinaceae</taxon>
        <taxon>Methanolobus</taxon>
    </lineage>
</organism>
<keyword evidence="2" id="KW-1185">Reference proteome</keyword>
<dbReference type="OrthoDB" id="142240at2157"/>
<reference evidence="2" key="1">
    <citation type="submission" date="2016-10" db="EMBL/GenBank/DDBJ databases">
        <authorList>
            <person name="Varghese N."/>
            <person name="Submissions S."/>
        </authorList>
    </citation>
    <scope>NUCLEOTIDE SEQUENCE [LARGE SCALE GENOMIC DNA]</scope>
    <source>
        <strain evidence="2">Mob M</strain>
    </source>
</reference>
<dbReference type="EMBL" id="FOUJ01000001">
    <property type="protein sequence ID" value="SFM29440.1"/>
    <property type="molecule type" value="Genomic_DNA"/>
</dbReference>
<dbReference type="Proteomes" id="UP000198535">
    <property type="component" value="Unassembled WGS sequence"/>
</dbReference>
<accession>A0A1I4PPM2</accession>
<dbReference type="STRING" id="487685.SAMN04488696_0795"/>
<evidence type="ECO:0000313" key="2">
    <source>
        <dbReference type="Proteomes" id="UP000198535"/>
    </source>
</evidence>
<evidence type="ECO:0000313" key="1">
    <source>
        <dbReference type="EMBL" id="SFM29440.1"/>
    </source>
</evidence>
<dbReference type="RefSeq" id="WP_143072268.1">
    <property type="nucleotide sequence ID" value="NZ_FOUJ01000001.1"/>
</dbReference>
<dbReference type="AlphaFoldDB" id="A0A1I4PPM2"/>
<name>A0A1I4PPM2_9EURY</name>